<dbReference type="SUPFAM" id="SSF46689">
    <property type="entry name" value="Homeodomain-like"/>
    <property type="match status" value="2"/>
</dbReference>
<keyword evidence="3" id="KW-0804">Transcription</keyword>
<dbReference type="PROSITE" id="PS01124">
    <property type="entry name" value="HTH_ARAC_FAMILY_2"/>
    <property type="match status" value="1"/>
</dbReference>
<dbReference type="InterPro" id="IPR009057">
    <property type="entry name" value="Homeodomain-like_sf"/>
</dbReference>
<dbReference type="InterPro" id="IPR003313">
    <property type="entry name" value="AraC-bd"/>
</dbReference>
<evidence type="ECO:0000313" key="6">
    <source>
        <dbReference type="Proteomes" id="UP000292927"/>
    </source>
</evidence>
<dbReference type="EMBL" id="SGXF01000001">
    <property type="protein sequence ID" value="RZT02530.1"/>
    <property type="molecule type" value="Genomic_DNA"/>
</dbReference>
<accession>A0A4Q7PTA4</accession>
<evidence type="ECO:0000256" key="1">
    <source>
        <dbReference type="ARBA" id="ARBA00023015"/>
    </source>
</evidence>
<dbReference type="InterPro" id="IPR018060">
    <property type="entry name" value="HTH_AraC"/>
</dbReference>
<organism evidence="5 6">
    <name type="scientific">Cuneatibacter caecimuris</name>
    <dbReference type="NCBI Taxonomy" id="1796618"/>
    <lineage>
        <taxon>Bacteria</taxon>
        <taxon>Bacillati</taxon>
        <taxon>Bacillota</taxon>
        <taxon>Clostridia</taxon>
        <taxon>Lachnospirales</taxon>
        <taxon>Lachnospiraceae</taxon>
        <taxon>Cuneatibacter</taxon>
    </lineage>
</organism>
<dbReference type="Pfam" id="PF02311">
    <property type="entry name" value="AraC_binding"/>
    <property type="match status" value="1"/>
</dbReference>
<dbReference type="Proteomes" id="UP000292927">
    <property type="component" value="Unassembled WGS sequence"/>
</dbReference>
<protein>
    <submittedName>
        <fullName evidence="5">AraC family transcriptional regulator</fullName>
    </submittedName>
</protein>
<feature type="domain" description="HTH araC/xylS-type" evidence="4">
    <location>
        <begin position="184"/>
        <end position="282"/>
    </location>
</feature>
<evidence type="ECO:0000256" key="2">
    <source>
        <dbReference type="ARBA" id="ARBA00023125"/>
    </source>
</evidence>
<dbReference type="Gene3D" id="1.10.10.60">
    <property type="entry name" value="Homeodomain-like"/>
    <property type="match status" value="2"/>
</dbReference>
<keyword evidence="6" id="KW-1185">Reference proteome</keyword>
<dbReference type="InterPro" id="IPR037923">
    <property type="entry name" value="HTH-like"/>
</dbReference>
<dbReference type="AlphaFoldDB" id="A0A4Q7PTA4"/>
<reference evidence="5 6" key="1">
    <citation type="submission" date="2019-02" db="EMBL/GenBank/DDBJ databases">
        <title>Genomic Encyclopedia of Type Strains, Phase IV (KMG-IV): sequencing the most valuable type-strain genomes for metagenomic binning, comparative biology and taxonomic classification.</title>
        <authorList>
            <person name="Goeker M."/>
        </authorList>
    </citation>
    <scope>NUCLEOTIDE SEQUENCE [LARGE SCALE GENOMIC DNA]</scope>
    <source>
        <strain evidence="5 6">DSM 29486</strain>
    </source>
</reference>
<dbReference type="Pfam" id="PF12833">
    <property type="entry name" value="HTH_18"/>
    <property type="match status" value="1"/>
</dbReference>
<dbReference type="OrthoDB" id="9801721at2"/>
<dbReference type="Gene3D" id="2.60.120.280">
    <property type="entry name" value="Regulatory protein AraC"/>
    <property type="match status" value="1"/>
</dbReference>
<evidence type="ECO:0000256" key="3">
    <source>
        <dbReference type="ARBA" id="ARBA00023163"/>
    </source>
</evidence>
<evidence type="ECO:0000259" key="4">
    <source>
        <dbReference type="PROSITE" id="PS01124"/>
    </source>
</evidence>
<keyword evidence="2" id="KW-0238">DNA-binding</keyword>
<gene>
    <name evidence="5" type="ORF">EV209_0649</name>
</gene>
<dbReference type="PANTHER" id="PTHR43280:SF28">
    <property type="entry name" value="HTH-TYPE TRANSCRIPTIONAL ACTIVATOR RHAS"/>
    <property type="match status" value="1"/>
</dbReference>
<evidence type="ECO:0000313" key="5">
    <source>
        <dbReference type="EMBL" id="RZT02530.1"/>
    </source>
</evidence>
<dbReference type="GO" id="GO:0003700">
    <property type="term" value="F:DNA-binding transcription factor activity"/>
    <property type="evidence" value="ECO:0007669"/>
    <property type="project" value="InterPro"/>
</dbReference>
<name>A0A4Q7PTA4_9FIRM</name>
<sequence>MRRSEERFTQDSVWVTATPTEASSAFPFYASEAGRFSALENYSVSRDFHDSFLLLFTTGGAGTVETGGCSFLLPPGCAVLLDCRSFHHYYSSDSRWDFLWIHFQGQGACSFYNLLYEKQPRAIDLQDSESFRQQLVRLMPRIQYTDIVNASGLSSEFHQLFHQLLLSSVRNADKAAHASCQEAELAASYIREHFAEPLTLDMIAGSVHLSKYHFIRLFRRVMGVTPYSYLIHCRINQSKLLLRGTELSVAEIASACGFSDASSYIAQFKKHTGLRPAQYKKEFSGPLIAST</sequence>
<dbReference type="SMART" id="SM00342">
    <property type="entry name" value="HTH_ARAC"/>
    <property type="match status" value="1"/>
</dbReference>
<dbReference type="GO" id="GO:0043565">
    <property type="term" value="F:sequence-specific DNA binding"/>
    <property type="evidence" value="ECO:0007669"/>
    <property type="project" value="InterPro"/>
</dbReference>
<dbReference type="RefSeq" id="WP_130432985.1">
    <property type="nucleotide sequence ID" value="NZ_SGXF01000001.1"/>
</dbReference>
<comment type="caution">
    <text evidence="5">The sequence shown here is derived from an EMBL/GenBank/DDBJ whole genome shotgun (WGS) entry which is preliminary data.</text>
</comment>
<dbReference type="PANTHER" id="PTHR43280">
    <property type="entry name" value="ARAC-FAMILY TRANSCRIPTIONAL REGULATOR"/>
    <property type="match status" value="1"/>
</dbReference>
<keyword evidence="1" id="KW-0805">Transcription regulation</keyword>
<dbReference type="SUPFAM" id="SSF51215">
    <property type="entry name" value="Regulatory protein AraC"/>
    <property type="match status" value="1"/>
</dbReference>
<proteinExistence type="predicted"/>